<dbReference type="CDD" id="cd06261">
    <property type="entry name" value="TM_PBP2"/>
    <property type="match status" value="1"/>
</dbReference>
<gene>
    <name evidence="11" type="ORF">IAA20_03280</name>
</gene>
<evidence type="ECO:0000259" key="10">
    <source>
        <dbReference type="PROSITE" id="PS50928"/>
    </source>
</evidence>
<dbReference type="Proteomes" id="UP000824063">
    <property type="component" value="Unassembled WGS sequence"/>
</dbReference>
<evidence type="ECO:0000256" key="8">
    <source>
        <dbReference type="ARBA" id="ARBA00023136"/>
    </source>
</evidence>
<evidence type="ECO:0000256" key="9">
    <source>
        <dbReference type="RuleBase" id="RU363032"/>
    </source>
</evidence>
<dbReference type="InterPro" id="IPR010065">
    <property type="entry name" value="AA_ABC_transptr_permease_3TM"/>
</dbReference>
<dbReference type="SUPFAM" id="SSF161098">
    <property type="entry name" value="MetI-like"/>
    <property type="match status" value="1"/>
</dbReference>
<keyword evidence="7 9" id="KW-1133">Transmembrane helix</keyword>
<evidence type="ECO:0000256" key="6">
    <source>
        <dbReference type="ARBA" id="ARBA00022970"/>
    </source>
</evidence>
<dbReference type="Pfam" id="PF00528">
    <property type="entry name" value="BPD_transp_1"/>
    <property type="match status" value="1"/>
</dbReference>
<dbReference type="AlphaFoldDB" id="A0A9D2JI45"/>
<dbReference type="Gene3D" id="1.10.3720.10">
    <property type="entry name" value="MetI-like"/>
    <property type="match status" value="1"/>
</dbReference>
<proteinExistence type="inferred from homology"/>
<dbReference type="PROSITE" id="PS50928">
    <property type="entry name" value="ABC_TM1"/>
    <property type="match status" value="1"/>
</dbReference>
<dbReference type="FunFam" id="1.10.3720.10:FF:000033">
    <property type="entry name" value="Polar amino acid ABC transporter permease"/>
    <property type="match status" value="1"/>
</dbReference>
<reference evidence="11" key="1">
    <citation type="journal article" date="2021" name="PeerJ">
        <title>Extensive microbial diversity within the chicken gut microbiome revealed by metagenomics and culture.</title>
        <authorList>
            <person name="Gilroy R."/>
            <person name="Ravi A."/>
            <person name="Getino M."/>
            <person name="Pursley I."/>
            <person name="Horton D.L."/>
            <person name="Alikhan N.F."/>
            <person name="Baker D."/>
            <person name="Gharbi K."/>
            <person name="Hall N."/>
            <person name="Watson M."/>
            <person name="Adriaenssens E.M."/>
            <person name="Foster-Nyarko E."/>
            <person name="Jarju S."/>
            <person name="Secka A."/>
            <person name="Antonio M."/>
            <person name="Oren A."/>
            <person name="Chaudhuri R.R."/>
            <person name="La Ragione R."/>
            <person name="Hildebrand F."/>
            <person name="Pallen M.J."/>
        </authorList>
    </citation>
    <scope>NUCLEOTIDE SEQUENCE</scope>
    <source>
        <strain evidence="11">CHK172-16539</strain>
    </source>
</reference>
<evidence type="ECO:0000256" key="3">
    <source>
        <dbReference type="ARBA" id="ARBA00022448"/>
    </source>
</evidence>
<keyword evidence="6" id="KW-0029">Amino-acid transport</keyword>
<organism evidence="11 12">
    <name type="scientific">Candidatus Enterococcus avicola</name>
    <dbReference type="NCBI Taxonomy" id="2838561"/>
    <lineage>
        <taxon>Bacteria</taxon>
        <taxon>Bacillati</taxon>
        <taxon>Bacillota</taxon>
        <taxon>Bacilli</taxon>
        <taxon>Lactobacillales</taxon>
        <taxon>Enterococcaceae</taxon>
        <taxon>Enterococcus</taxon>
    </lineage>
</organism>
<feature type="domain" description="ABC transmembrane type-1" evidence="10">
    <location>
        <begin position="27"/>
        <end position="227"/>
    </location>
</feature>
<keyword evidence="5 9" id="KW-0812">Transmembrane</keyword>
<dbReference type="PANTHER" id="PTHR30614">
    <property type="entry name" value="MEMBRANE COMPONENT OF AMINO ACID ABC TRANSPORTER"/>
    <property type="match status" value="1"/>
</dbReference>
<evidence type="ECO:0000313" key="12">
    <source>
        <dbReference type="Proteomes" id="UP000824063"/>
    </source>
</evidence>
<dbReference type="GO" id="GO:0022857">
    <property type="term" value="F:transmembrane transporter activity"/>
    <property type="evidence" value="ECO:0007669"/>
    <property type="project" value="InterPro"/>
</dbReference>
<dbReference type="GO" id="GO:0006865">
    <property type="term" value="P:amino acid transport"/>
    <property type="evidence" value="ECO:0007669"/>
    <property type="project" value="UniProtKB-KW"/>
</dbReference>
<evidence type="ECO:0000256" key="4">
    <source>
        <dbReference type="ARBA" id="ARBA00022475"/>
    </source>
</evidence>
<dbReference type="InterPro" id="IPR000515">
    <property type="entry name" value="MetI-like"/>
</dbReference>
<comment type="caution">
    <text evidence="11">The sequence shown here is derived from an EMBL/GenBank/DDBJ whole genome shotgun (WGS) entry which is preliminary data.</text>
</comment>
<protein>
    <submittedName>
        <fullName evidence="11">Amino acid ABC transporter permease</fullName>
    </submittedName>
</protein>
<feature type="transmembrane region" description="Helical" evidence="9">
    <location>
        <begin position="79"/>
        <end position="99"/>
    </location>
</feature>
<reference evidence="11" key="2">
    <citation type="submission" date="2021-04" db="EMBL/GenBank/DDBJ databases">
        <authorList>
            <person name="Gilroy R."/>
        </authorList>
    </citation>
    <scope>NUCLEOTIDE SEQUENCE</scope>
    <source>
        <strain evidence="11">CHK172-16539</strain>
    </source>
</reference>
<evidence type="ECO:0000256" key="7">
    <source>
        <dbReference type="ARBA" id="ARBA00022989"/>
    </source>
</evidence>
<accession>A0A9D2JI45</accession>
<dbReference type="GO" id="GO:0043190">
    <property type="term" value="C:ATP-binding cassette (ABC) transporter complex"/>
    <property type="evidence" value="ECO:0007669"/>
    <property type="project" value="InterPro"/>
</dbReference>
<comment type="similarity">
    <text evidence="2">Belongs to the binding-protein-dependent transport system permease family. HisMQ subfamily.</text>
</comment>
<feature type="transmembrane region" description="Helical" evidence="9">
    <location>
        <begin position="209"/>
        <end position="227"/>
    </location>
</feature>
<dbReference type="PANTHER" id="PTHR30614:SF20">
    <property type="entry name" value="GLUTAMINE TRANSPORT SYSTEM PERMEASE PROTEIN GLNP"/>
    <property type="match status" value="1"/>
</dbReference>
<evidence type="ECO:0000256" key="1">
    <source>
        <dbReference type="ARBA" id="ARBA00004651"/>
    </source>
</evidence>
<evidence type="ECO:0000313" key="11">
    <source>
        <dbReference type="EMBL" id="HIZ52948.1"/>
    </source>
</evidence>
<evidence type="ECO:0000256" key="2">
    <source>
        <dbReference type="ARBA" id="ARBA00010072"/>
    </source>
</evidence>
<feature type="transmembrane region" description="Helical" evidence="9">
    <location>
        <begin position="28"/>
        <end position="51"/>
    </location>
</feature>
<keyword evidence="3 9" id="KW-0813">Transport</keyword>
<comment type="subcellular location">
    <subcellularLocation>
        <location evidence="1 9">Cell membrane</location>
        <topology evidence="1 9">Multi-pass membrane protein</topology>
    </subcellularLocation>
</comment>
<dbReference type="InterPro" id="IPR035906">
    <property type="entry name" value="MetI-like_sf"/>
</dbReference>
<name>A0A9D2JI45_9ENTE</name>
<keyword evidence="8 9" id="KW-0472">Membrane</keyword>
<keyword evidence="4" id="KW-1003">Cell membrane</keyword>
<dbReference type="EMBL" id="DXBN01000079">
    <property type="protein sequence ID" value="HIZ52948.1"/>
    <property type="molecule type" value="Genomic_DNA"/>
</dbReference>
<evidence type="ECO:0000256" key="5">
    <source>
        <dbReference type="ARBA" id="ARBA00022692"/>
    </source>
</evidence>
<dbReference type="InterPro" id="IPR043429">
    <property type="entry name" value="ArtM/GltK/GlnP/TcyL/YhdX-like"/>
</dbReference>
<sequence length="238" mass="26339">MDYFHLVGIVVDFGKMTKWIPTFIDGTIVTIVLSLMTVFFGSIIGLLATLLQQSPNRFFKGIAAVYTQVIRGTPILIQLYIWLYGLPLIGVTLPALTFLGDTYGSREFLTAVVALSINSGAYICELLRGGLDAIDKGQMEAGRSLGLSRRQTMRSVIIPQAIRVILPGLGNEFIAMIKESSIVSVVGIFDVMYTTNIVKASTYSIFEPLIIVAIIYFFLTFTLTALMKQLEKRLSIYD</sequence>
<dbReference type="NCBIfam" id="TIGR01726">
    <property type="entry name" value="HEQRo_perm_3TM"/>
    <property type="match status" value="1"/>
</dbReference>